<dbReference type="AlphaFoldDB" id="A0A1M8AB78"/>
<dbReference type="PROSITE" id="PS50082">
    <property type="entry name" value="WD_REPEATS_2"/>
    <property type="match status" value="1"/>
</dbReference>
<name>A0A1M8AB78_MALS4</name>
<dbReference type="PROSITE" id="PS00678">
    <property type="entry name" value="WD_REPEATS_1"/>
    <property type="match status" value="1"/>
</dbReference>
<keyword evidence="2" id="KW-0677">Repeat</keyword>
<dbReference type="SMART" id="SM00320">
    <property type="entry name" value="WD40"/>
    <property type="match status" value="1"/>
</dbReference>
<protein>
    <recommendedName>
        <fullName evidence="7">F-box domain-containing protein</fullName>
    </recommendedName>
</protein>
<feature type="compositionally biased region" description="Pro residues" evidence="4">
    <location>
        <begin position="480"/>
        <end position="494"/>
    </location>
</feature>
<sequence>MDWWRSARSRTLGMARHVPAVHRVPLELWTVVFTYMAPHEIVRVRKTMRAMFVAGVSTALWHQLYVQRAQHSPLAAYTSSQIVSVDAMERALLMRDKMDRAWATRGAQPERVIRFRAHVNRITSVRLVVGPPHPREGGVHTPCWLLTGSVDGYVRVWDVNRVLQQDGSLNVTPELAVDALLRSTCDESTCDEDEPRVLPTDPAHDIKRSARAFLVAEVDTGGDVTSIDAQVDPEMRTMTIAVGSYYSTAGALLYELRLRSLPHMLDICASLDPPEWGGTQCVSLLDDVVAIGTYTGRIYLLHWRSGERTVLEQLDRGSIAALALLDTHVVAVSRMGHITIYERCGTADATRVGQHTVGQHPLLSASLGTVDERRMGMCRRPGAGELPLLCVDPTGLTHWSLDYTHPTEPPRLVAHHEMSERLIGASVGASGHHGILASSLGGVPPICAVRLYTRDKPLLPIRPTPDIAVPGDSLSVPVLGPAPVPAGAPPPSSPTPRRVRVDSFSSTSTTSSTVPSPSSRVDMLSEFAVDEARGIVCLASVRGAVWIADYGGNIDTM</sequence>
<dbReference type="InterPro" id="IPR001680">
    <property type="entry name" value="WD40_rpt"/>
</dbReference>
<dbReference type="STRING" id="1230383.A0A1M8AB78"/>
<dbReference type="OrthoDB" id="10250769at2759"/>
<dbReference type="VEuPathDB" id="FungiDB:MSYG_3793"/>
<reference evidence="6" key="1">
    <citation type="journal article" date="2017" name="Nucleic Acids Res.">
        <title>Proteogenomics produces comprehensive and highly accurate protein-coding gene annotation in a complete genome assembly of Malassezia sympodialis.</title>
        <authorList>
            <person name="Zhu Y."/>
            <person name="Engstroem P.G."/>
            <person name="Tellgren-Roth C."/>
            <person name="Baudo C.D."/>
            <person name="Kennell J.C."/>
            <person name="Sun S."/>
            <person name="Billmyre R.B."/>
            <person name="Schroeder M.S."/>
            <person name="Andersson A."/>
            <person name="Holm T."/>
            <person name="Sigurgeirsson B."/>
            <person name="Wu G."/>
            <person name="Sankaranarayanan S.R."/>
            <person name="Siddharthan R."/>
            <person name="Sanyal K."/>
            <person name="Lundeberg J."/>
            <person name="Nystedt B."/>
            <person name="Boekhout T."/>
            <person name="Dawson T.L. Jr."/>
            <person name="Heitman J."/>
            <person name="Scheynius A."/>
            <person name="Lehtioe J."/>
        </authorList>
    </citation>
    <scope>NUCLEOTIDE SEQUENCE [LARGE SCALE GENOMIC DNA]</scope>
    <source>
        <strain evidence="6">ATCC 42132</strain>
    </source>
</reference>
<keyword evidence="6" id="KW-1185">Reference proteome</keyword>
<feature type="compositionally biased region" description="Low complexity" evidence="4">
    <location>
        <begin position="502"/>
        <end position="519"/>
    </location>
</feature>
<keyword evidence="1 3" id="KW-0853">WD repeat</keyword>
<evidence type="ECO:0000256" key="1">
    <source>
        <dbReference type="ARBA" id="ARBA00022574"/>
    </source>
</evidence>
<accession>A0A1M8AB78</accession>
<dbReference type="InterPro" id="IPR036047">
    <property type="entry name" value="F-box-like_dom_sf"/>
</dbReference>
<dbReference type="Proteomes" id="UP000186303">
    <property type="component" value="Chromosome 6"/>
</dbReference>
<evidence type="ECO:0000256" key="2">
    <source>
        <dbReference type="ARBA" id="ARBA00022737"/>
    </source>
</evidence>
<organism evidence="5 6">
    <name type="scientific">Malassezia sympodialis (strain ATCC 42132)</name>
    <name type="common">Atopic eczema-associated yeast</name>
    <dbReference type="NCBI Taxonomy" id="1230383"/>
    <lineage>
        <taxon>Eukaryota</taxon>
        <taxon>Fungi</taxon>
        <taxon>Dikarya</taxon>
        <taxon>Basidiomycota</taxon>
        <taxon>Ustilaginomycotina</taxon>
        <taxon>Malasseziomycetes</taxon>
        <taxon>Malasseziales</taxon>
        <taxon>Malasseziaceae</taxon>
        <taxon>Malassezia</taxon>
    </lineage>
</organism>
<dbReference type="Gene3D" id="2.130.10.10">
    <property type="entry name" value="YVTN repeat-like/Quinoprotein amine dehydrogenase"/>
    <property type="match status" value="1"/>
</dbReference>
<evidence type="ECO:0008006" key="7">
    <source>
        <dbReference type="Google" id="ProtNLM"/>
    </source>
</evidence>
<dbReference type="InterPro" id="IPR019775">
    <property type="entry name" value="WD40_repeat_CS"/>
</dbReference>
<dbReference type="OMA" id="VIRFRAH"/>
<evidence type="ECO:0000313" key="6">
    <source>
        <dbReference type="Proteomes" id="UP000186303"/>
    </source>
</evidence>
<evidence type="ECO:0000256" key="4">
    <source>
        <dbReference type="SAM" id="MobiDB-lite"/>
    </source>
</evidence>
<feature type="repeat" description="WD" evidence="3">
    <location>
        <begin position="145"/>
        <end position="160"/>
    </location>
</feature>
<evidence type="ECO:0000256" key="3">
    <source>
        <dbReference type="PROSITE-ProRule" id="PRU00221"/>
    </source>
</evidence>
<evidence type="ECO:0000313" key="5">
    <source>
        <dbReference type="EMBL" id="SHO79444.1"/>
    </source>
</evidence>
<dbReference type="SUPFAM" id="SSF50978">
    <property type="entry name" value="WD40 repeat-like"/>
    <property type="match status" value="1"/>
</dbReference>
<dbReference type="InterPro" id="IPR036322">
    <property type="entry name" value="WD40_repeat_dom_sf"/>
</dbReference>
<dbReference type="EMBL" id="LT671826">
    <property type="protein sequence ID" value="SHO79444.1"/>
    <property type="molecule type" value="Genomic_DNA"/>
</dbReference>
<gene>
    <name evidence="5" type="ORF">MSYG_3793</name>
</gene>
<dbReference type="InterPro" id="IPR015943">
    <property type="entry name" value="WD40/YVTN_repeat-like_dom_sf"/>
</dbReference>
<proteinExistence type="predicted"/>
<feature type="region of interest" description="Disordered" evidence="4">
    <location>
        <begin position="480"/>
        <end position="519"/>
    </location>
</feature>
<dbReference type="SUPFAM" id="SSF81383">
    <property type="entry name" value="F-box domain"/>
    <property type="match status" value="1"/>
</dbReference>